<comment type="caution">
    <text evidence="1">The sequence shown here is derived from an EMBL/GenBank/DDBJ whole genome shotgun (WGS) entry which is preliminary data.</text>
</comment>
<dbReference type="Proteomes" id="UP001204772">
    <property type="component" value="Unassembled WGS sequence"/>
</dbReference>
<keyword evidence="2" id="KW-1185">Reference proteome</keyword>
<proteinExistence type="predicted"/>
<reference evidence="1 2" key="1">
    <citation type="submission" date="2022-06" db="EMBL/GenBank/DDBJ databases">
        <title>Runella sp. S5 genome sequencing.</title>
        <authorList>
            <person name="Park S."/>
        </authorList>
    </citation>
    <scope>NUCLEOTIDE SEQUENCE [LARGE SCALE GENOMIC DNA]</scope>
    <source>
        <strain evidence="1 2">S5</strain>
    </source>
</reference>
<dbReference type="EMBL" id="JAMZEL010000020">
    <property type="protein sequence ID" value="MCP1386226.1"/>
    <property type="molecule type" value="Genomic_DNA"/>
</dbReference>
<sequence>MKKTSFITILLTALFVASLFTLEGCKSKDVIPSSIDPATQPTEFTDALGLSGKIKKGPMPLGKQDATFRIEKAQASASITNDNSLFVPFVYAIKPSQKLKGFYVQIKGSASYWDIPYVIKPARMGAVNENPEKNGFVLDVGIPKHILNGKFELLYQIYDDKGNVSAPASMKGELVSSVDYCANGGMTLGRVSGQDGITVRSFELGDKPGWVTIKYDTYTVKDRIDIKYAGEWVRSTGPLLAKNQTPPIGQCNNVAPAQGFVGKAGEFTIYYDPKKGKKLDIYVSGCLDGGTQWVVEITDCPSERVLLGVHSSEPANNCSLDCNNFGHAWISLTDNGKTTYYGLWPDWSSDIKKLGLSNGASSDLRRNVENGSGDETRYYLLDKTQLARLDQFVNRYFEYDLTTYNCSSFAAEAVAITVGERLNIINDYGTPTPCSLSKSINLLNKTKPTEVNYSPIGIKFSSFNRAFCK</sequence>
<evidence type="ECO:0000313" key="1">
    <source>
        <dbReference type="EMBL" id="MCP1386226.1"/>
    </source>
</evidence>
<gene>
    <name evidence="1" type="ORF">NCI00_27545</name>
</gene>
<organism evidence="1 2">
    <name type="scientific">Runella salmonicolor</name>
    <dbReference type="NCBI Taxonomy" id="2950278"/>
    <lineage>
        <taxon>Bacteria</taxon>
        <taxon>Pseudomonadati</taxon>
        <taxon>Bacteroidota</taxon>
        <taxon>Cytophagia</taxon>
        <taxon>Cytophagales</taxon>
        <taxon>Spirosomataceae</taxon>
        <taxon>Runella</taxon>
    </lineage>
</organism>
<dbReference type="RefSeq" id="WP_253532934.1">
    <property type="nucleotide sequence ID" value="NZ_JAMZEL010000020.1"/>
</dbReference>
<evidence type="ECO:0000313" key="2">
    <source>
        <dbReference type="Proteomes" id="UP001204772"/>
    </source>
</evidence>
<protein>
    <submittedName>
        <fullName evidence="1">Uncharacterized protein</fullName>
    </submittedName>
</protein>
<accession>A0ABT1FWT6</accession>
<name>A0ABT1FWT6_9BACT</name>